<evidence type="ECO:0000313" key="3">
    <source>
        <dbReference type="Proteomes" id="UP000177954"/>
    </source>
</evidence>
<feature type="transmembrane region" description="Helical" evidence="1">
    <location>
        <begin position="154"/>
        <end position="173"/>
    </location>
</feature>
<keyword evidence="1" id="KW-1133">Transmembrane helix</keyword>
<evidence type="ECO:0000313" key="2">
    <source>
        <dbReference type="EMBL" id="OGZ55617.1"/>
    </source>
</evidence>
<protein>
    <recommendedName>
        <fullName evidence="4">Glycosyltransferase RgtA/B/C/D-like domain-containing protein</fullName>
    </recommendedName>
</protein>
<gene>
    <name evidence="2" type="ORF">A3J04_00650</name>
</gene>
<feature type="transmembrane region" description="Helical" evidence="1">
    <location>
        <begin position="359"/>
        <end position="377"/>
    </location>
</feature>
<feature type="transmembrane region" description="Helical" evidence="1">
    <location>
        <begin position="21"/>
        <end position="40"/>
    </location>
</feature>
<sequence length="611" mass="70978">MLSNTNTKLKSLINEWYFTPLFIVAITIFSLIVTPGYQVFVADQPVFLPSLFNKLDQSLFQNDLVWYKIQFAESTLFIDFLAFFIKLGVDIFWLLFILSAISRALFFVALFLLAKHFTQDRSYALFSLIFFIVAFIVPGVGSSTVEGAFSYRSITLPLGLFSLLFLFSGWRILSIATLFLTYALHPFTAFPFLLFYCIATAFEKLSLVKKILFIILPLIFIGAFIFLRQDDAAGNFFLFMDSEWKELSKFRLPSAFFAFWNKEAYISIACWTLLSTILLSSLKKIVHEERNRFYLYTLIAIPFFLLIVAAIGEFILLHSIIRLQLQRSLIVMVIFVALLIGKFTLWHSENKRGHVMENSLLWAILLWFTLKESFVFLREPFVLFVPALAVLFCCSKYSWFNKKRKFIIVAATLIFLSGYLLAVSKALSYKDISALVFFHAISIGGATIAIMYNRAKLSSSSINIYSVTLILPVFLFSPIFYLSNFTIYPYFYQNTPYMEACNWVQTNTDKTSVFILEPFSFETGEPTEFRLACFRPIFTTLKDAAPPYEPMRSIAFDWKRRQDLVRELRKDITTLNIIQKEYKVDYIFSERKLQLDKDIVFQNNEIFIYKL</sequence>
<feature type="transmembrane region" description="Helical" evidence="1">
    <location>
        <begin position="65"/>
        <end position="85"/>
    </location>
</feature>
<accession>A0A1G2GZI8</accession>
<dbReference type="EMBL" id="MHNZ01000030">
    <property type="protein sequence ID" value="OGZ55617.1"/>
    <property type="molecule type" value="Genomic_DNA"/>
</dbReference>
<feature type="transmembrane region" description="Helical" evidence="1">
    <location>
        <begin position="383"/>
        <end position="399"/>
    </location>
</feature>
<feature type="transmembrane region" description="Helical" evidence="1">
    <location>
        <begin position="464"/>
        <end position="491"/>
    </location>
</feature>
<keyword evidence="1" id="KW-0812">Transmembrane</keyword>
<keyword evidence="1" id="KW-0472">Membrane</keyword>
<feature type="transmembrane region" description="Helical" evidence="1">
    <location>
        <begin position="406"/>
        <end position="426"/>
    </location>
</feature>
<feature type="transmembrane region" description="Helical" evidence="1">
    <location>
        <begin position="294"/>
        <end position="317"/>
    </location>
</feature>
<feature type="transmembrane region" description="Helical" evidence="1">
    <location>
        <begin position="329"/>
        <end position="347"/>
    </location>
</feature>
<reference evidence="2 3" key="1">
    <citation type="journal article" date="2016" name="Nat. Commun.">
        <title>Thousands of microbial genomes shed light on interconnected biogeochemical processes in an aquifer system.</title>
        <authorList>
            <person name="Anantharaman K."/>
            <person name="Brown C.T."/>
            <person name="Hug L.A."/>
            <person name="Sharon I."/>
            <person name="Castelle C.J."/>
            <person name="Probst A.J."/>
            <person name="Thomas B.C."/>
            <person name="Singh A."/>
            <person name="Wilkins M.J."/>
            <person name="Karaoz U."/>
            <person name="Brodie E.L."/>
            <person name="Williams K.H."/>
            <person name="Hubbard S.S."/>
            <person name="Banfield J.F."/>
        </authorList>
    </citation>
    <scope>NUCLEOTIDE SEQUENCE [LARGE SCALE GENOMIC DNA]</scope>
</reference>
<feature type="transmembrane region" description="Helical" evidence="1">
    <location>
        <begin position="432"/>
        <end position="452"/>
    </location>
</feature>
<feature type="transmembrane region" description="Helical" evidence="1">
    <location>
        <begin position="92"/>
        <end position="117"/>
    </location>
</feature>
<feature type="transmembrane region" description="Helical" evidence="1">
    <location>
        <begin position="264"/>
        <end position="282"/>
    </location>
</feature>
<evidence type="ECO:0008006" key="4">
    <source>
        <dbReference type="Google" id="ProtNLM"/>
    </source>
</evidence>
<feature type="transmembrane region" description="Helical" evidence="1">
    <location>
        <begin position="211"/>
        <end position="227"/>
    </location>
</feature>
<proteinExistence type="predicted"/>
<evidence type="ECO:0000256" key="1">
    <source>
        <dbReference type="SAM" id="Phobius"/>
    </source>
</evidence>
<dbReference type="Proteomes" id="UP000177954">
    <property type="component" value="Unassembled WGS sequence"/>
</dbReference>
<name>A0A1G2GZI8_9BACT</name>
<comment type="caution">
    <text evidence="2">The sequence shown here is derived from an EMBL/GenBank/DDBJ whole genome shotgun (WGS) entry which is preliminary data.</text>
</comment>
<feature type="transmembrane region" description="Helical" evidence="1">
    <location>
        <begin position="179"/>
        <end position="199"/>
    </location>
</feature>
<feature type="transmembrane region" description="Helical" evidence="1">
    <location>
        <begin position="123"/>
        <end position="142"/>
    </location>
</feature>
<dbReference type="STRING" id="1802129.A3J04_00650"/>
<dbReference type="AlphaFoldDB" id="A0A1G2GZI8"/>
<organism evidence="2 3">
    <name type="scientific">Candidatus Ryanbacteria bacterium RIFCSPLOWO2_02_FULL_47_14</name>
    <dbReference type="NCBI Taxonomy" id="1802129"/>
    <lineage>
        <taxon>Bacteria</taxon>
        <taxon>Candidatus Ryaniibacteriota</taxon>
    </lineage>
</organism>